<reference evidence="2 3" key="1">
    <citation type="submission" date="2018-06" db="EMBL/GenBank/DDBJ databases">
        <authorList>
            <consortium name="Pathogen Informatics"/>
            <person name="Doyle S."/>
        </authorList>
    </citation>
    <scope>NUCLEOTIDE SEQUENCE [LARGE SCALE GENOMIC DNA]</scope>
    <source>
        <strain evidence="2 3">NCTC8009</strain>
    </source>
</reference>
<proteinExistence type="predicted"/>
<accession>A0A2X3JF16</accession>
<gene>
    <name evidence="2" type="ORF">NCTC8009_03665</name>
</gene>
<evidence type="ECO:0000259" key="1">
    <source>
        <dbReference type="Pfam" id="PF06791"/>
    </source>
</evidence>
<dbReference type="EMBL" id="UARW01000010">
    <property type="protein sequence ID" value="SQD03182.1"/>
    <property type="molecule type" value="Genomic_DNA"/>
</dbReference>
<name>A0A2X3JF16_ECOLX</name>
<evidence type="ECO:0000313" key="3">
    <source>
        <dbReference type="Proteomes" id="UP000250991"/>
    </source>
</evidence>
<dbReference type="InterPro" id="IPR009628">
    <property type="entry name" value="Phage_tape_measure_N"/>
</dbReference>
<sequence length="88" mass="9347">MPVCVVVNQFDAINQSVARFASASGVEVDKVAEAFGKLTTDPTSGLMAMARQFRNVTAEQIAYVAQLQRSGDEAGGLTGGERGRNERV</sequence>
<evidence type="ECO:0000313" key="2">
    <source>
        <dbReference type="EMBL" id="SQD03182.1"/>
    </source>
</evidence>
<feature type="domain" description="Bacteriophage tail tape measure N-terminal" evidence="1">
    <location>
        <begin position="9"/>
        <end position="64"/>
    </location>
</feature>
<dbReference type="Proteomes" id="UP000250991">
    <property type="component" value="Unassembled WGS sequence"/>
</dbReference>
<protein>
    <submittedName>
        <fullName evidence="2">Minor tail protein H</fullName>
    </submittedName>
</protein>
<dbReference type="AlphaFoldDB" id="A0A2X3JF16"/>
<organism evidence="2 3">
    <name type="scientific">Escherichia coli</name>
    <dbReference type="NCBI Taxonomy" id="562"/>
    <lineage>
        <taxon>Bacteria</taxon>
        <taxon>Pseudomonadati</taxon>
        <taxon>Pseudomonadota</taxon>
        <taxon>Gammaproteobacteria</taxon>
        <taxon>Enterobacterales</taxon>
        <taxon>Enterobacteriaceae</taxon>
        <taxon>Escherichia</taxon>
    </lineage>
</organism>
<dbReference type="Pfam" id="PF06791">
    <property type="entry name" value="TMP_2"/>
    <property type="match status" value="1"/>
</dbReference>